<evidence type="ECO:0000313" key="2">
    <source>
        <dbReference type="Proteomes" id="UP000284702"/>
    </source>
</evidence>
<organism evidence="1 2">
    <name type="scientific">Aphanomyces astaci</name>
    <name type="common">Crayfish plague agent</name>
    <dbReference type="NCBI Taxonomy" id="112090"/>
    <lineage>
        <taxon>Eukaryota</taxon>
        <taxon>Sar</taxon>
        <taxon>Stramenopiles</taxon>
        <taxon>Oomycota</taxon>
        <taxon>Saprolegniomycetes</taxon>
        <taxon>Saprolegniales</taxon>
        <taxon>Verrucalvaceae</taxon>
        <taxon>Aphanomyces</taxon>
    </lineage>
</organism>
<dbReference type="Proteomes" id="UP000284702">
    <property type="component" value="Unassembled WGS sequence"/>
</dbReference>
<keyword evidence="2" id="KW-1185">Reference proteome</keyword>
<accession>A0A3R7XPA5</accession>
<dbReference type="AlphaFoldDB" id="A0A3R7XPA5"/>
<protein>
    <submittedName>
        <fullName evidence="1">Uncharacterized protein</fullName>
    </submittedName>
</protein>
<name>A0A3R7XPA5_APHAT</name>
<evidence type="ECO:0000313" key="1">
    <source>
        <dbReference type="EMBL" id="RQM19596.1"/>
    </source>
</evidence>
<gene>
    <name evidence="1" type="ORF">B5M09_011407</name>
</gene>
<dbReference type="VEuPathDB" id="FungiDB:H257_03211"/>
<proteinExistence type="predicted"/>
<dbReference type="VEuPathDB" id="FungiDB:H257_13160"/>
<sequence>MTTERRNLTNEEREAILREVLLHSNGSYLSRLPKGLSQELTVKYSCHVATIRRVLAVAKQQGVPHMSKRKEERRGLLPQNVTCPRDFFDAARAKLDGMASSELDRVLAAELKEARCADELAQVLEAIIVAIALSDDESDDMISAMAEVGIDPVWKMTSMRSYMYACWYCGWSLCSLGGFLR</sequence>
<reference evidence="1" key="1">
    <citation type="submission" date="2018-07" db="EMBL/GenBank/DDBJ databases">
        <title>Annotation of Aphanomyces astaci genome assembly.</title>
        <authorList>
            <person name="Studholme D.J."/>
        </authorList>
    </citation>
    <scope>NUCLEOTIDE SEQUENCE [LARGE SCALE GENOMIC DNA]</scope>
    <source>
        <strain evidence="1">Pc</strain>
    </source>
</reference>
<dbReference type="EMBL" id="MZMZ02004244">
    <property type="protein sequence ID" value="RQM19596.1"/>
    <property type="molecule type" value="Genomic_DNA"/>
</dbReference>
<comment type="caution">
    <text evidence="1">The sequence shown here is derived from an EMBL/GenBank/DDBJ whole genome shotgun (WGS) entry which is preliminary data.</text>
</comment>